<dbReference type="GO" id="GO:0031640">
    <property type="term" value="P:killing of cells of another organism"/>
    <property type="evidence" value="ECO:0007669"/>
    <property type="project" value="UniProtKB-KW"/>
</dbReference>
<proteinExistence type="predicted"/>
<organism evidence="4 5">
    <name type="scientific">Pseudoalteromonas phage C5a</name>
    <dbReference type="NCBI Taxonomy" id="1916107"/>
    <lineage>
        <taxon>Viruses</taxon>
        <taxon>Duplodnaviria</taxon>
        <taxon>Heunggongvirae</taxon>
        <taxon>Uroviricota</taxon>
        <taxon>Caudoviricetes</taxon>
        <taxon>Peduoviridae</taxon>
        <taxon>Catalunyavirus</taxon>
        <taxon>Catalunyavirus C5a</taxon>
    </lineage>
</organism>
<keyword evidence="1" id="KW-0929">Antimicrobial</keyword>
<keyword evidence="2" id="KW-0081">Bacteriolytic enzyme</keyword>
<reference evidence="4 5" key="1">
    <citation type="submission" date="2016-10" db="EMBL/GenBank/DDBJ databases">
        <title>An insight into ecological interactions, comparative genomics and biogeography of Pseudoalteromonas phages.</title>
        <authorList>
            <person name="Lara E."/>
            <person name="Vaque D."/>
            <person name="Sa E.L."/>
            <person name="Salazar G."/>
            <person name="Sanchez P."/>
            <person name="Duhaime M.B."/>
            <person name="Ignacio-Espinoza J."/>
            <person name="Santos F."/>
            <person name="Roux S."/>
            <person name="Anton J."/>
            <person name="Sullivan M.B."/>
            <person name="Acinas S.G."/>
        </authorList>
    </citation>
    <scope>NUCLEOTIDE SEQUENCE [LARGE SCALE GENOMIC DNA]</scope>
    <source>
        <strain evidence="4 5">C5a</strain>
    </source>
</reference>
<evidence type="ECO:0000313" key="5">
    <source>
        <dbReference type="Proteomes" id="UP000222283"/>
    </source>
</evidence>
<name>A0A1L5C2A4_9CAUD</name>
<dbReference type="Gene3D" id="1.10.530.40">
    <property type="match status" value="1"/>
</dbReference>
<evidence type="ECO:0000259" key="3">
    <source>
        <dbReference type="Pfam" id="PF16754"/>
    </source>
</evidence>
<evidence type="ECO:0000256" key="2">
    <source>
        <dbReference type="ARBA" id="ARBA00022638"/>
    </source>
</evidence>
<evidence type="ECO:0000256" key="1">
    <source>
        <dbReference type="ARBA" id="ARBA00022529"/>
    </source>
</evidence>
<dbReference type="InterPro" id="IPR023346">
    <property type="entry name" value="Lysozyme-like_dom_sf"/>
</dbReference>
<dbReference type="InterPro" id="IPR031922">
    <property type="entry name" value="Pesticin_C"/>
</dbReference>
<dbReference type="CDD" id="cd16902">
    <property type="entry name" value="pesticin_lyz"/>
    <property type="match status" value="1"/>
</dbReference>
<keyword evidence="5" id="KW-1185">Reference proteome</keyword>
<feature type="domain" description="Pesticin C-terminal" evidence="3">
    <location>
        <begin position="5"/>
        <end position="151"/>
    </location>
</feature>
<dbReference type="EMBL" id="KY045851">
    <property type="protein sequence ID" value="APM00246.1"/>
    <property type="molecule type" value="Genomic_DNA"/>
</dbReference>
<evidence type="ECO:0000313" key="4">
    <source>
        <dbReference type="EMBL" id="APM00246.1"/>
    </source>
</evidence>
<dbReference type="GO" id="GO:0003796">
    <property type="term" value="F:lysozyme activity"/>
    <property type="evidence" value="ECO:0007669"/>
    <property type="project" value="InterPro"/>
</dbReference>
<dbReference type="GO" id="GO:0042742">
    <property type="term" value="P:defense response to bacterium"/>
    <property type="evidence" value="ECO:0007669"/>
    <property type="project" value="UniProtKB-KW"/>
</dbReference>
<protein>
    <recommendedName>
        <fullName evidence="3">Pesticin C-terminal domain-containing protein</fullName>
    </recommendedName>
</protein>
<dbReference type="InterPro" id="IPR023347">
    <property type="entry name" value="Lysozyme_dom_sf"/>
</dbReference>
<dbReference type="SUPFAM" id="SSF53955">
    <property type="entry name" value="Lysozyme-like"/>
    <property type="match status" value="1"/>
</dbReference>
<sequence>MNNIKVNFKFIAALEGGPQLSGYVPDAKHSNSGVTIATGFDIGQCDEAALKYLLPEFIANKLKRFCLLKGEQALKACKQNPLSINENEASIIDLCVKQQSIDYLVATYNQHSTVEFAQLSEPMQTVIASVAFQYGHLAKRCPNFWRYAITQNTQAMIRELVDFGDRYTTRRWREASYLKQAGH</sequence>
<dbReference type="Pfam" id="PF16754">
    <property type="entry name" value="Pesticin"/>
    <property type="match status" value="1"/>
</dbReference>
<gene>
    <name evidence="4" type="ORF">C5a_36</name>
</gene>
<dbReference type="Proteomes" id="UP000222283">
    <property type="component" value="Segment"/>
</dbReference>
<accession>A0A1L5C2A4</accession>